<proteinExistence type="predicted"/>
<dbReference type="PANTHER" id="PTHR43483">
    <property type="entry name" value="MEMBRANE TRANSPORTER PROTEIN HI_0806-RELATED"/>
    <property type="match status" value="1"/>
</dbReference>
<dbReference type="AlphaFoldDB" id="A0A378QM78"/>
<name>A0A378QM78_MORLA</name>
<feature type="transmembrane region" description="Helical" evidence="1">
    <location>
        <begin position="170"/>
        <end position="203"/>
    </location>
</feature>
<evidence type="ECO:0000313" key="2">
    <source>
        <dbReference type="EMBL" id="STZ00443.1"/>
    </source>
</evidence>
<feature type="transmembrane region" description="Helical" evidence="1">
    <location>
        <begin position="43"/>
        <end position="63"/>
    </location>
</feature>
<evidence type="ECO:0000313" key="3">
    <source>
        <dbReference type="Proteomes" id="UP000254107"/>
    </source>
</evidence>
<organism evidence="2 3">
    <name type="scientific">Moraxella lacunata</name>
    <dbReference type="NCBI Taxonomy" id="477"/>
    <lineage>
        <taxon>Bacteria</taxon>
        <taxon>Pseudomonadati</taxon>
        <taxon>Pseudomonadota</taxon>
        <taxon>Gammaproteobacteria</taxon>
        <taxon>Moraxellales</taxon>
        <taxon>Moraxellaceae</taxon>
        <taxon>Moraxella</taxon>
    </lineage>
</organism>
<feature type="transmembrane region" description="Helical" evidence="1">
    <location>
        <begin position="265"/>
        <end position="282"/>
    </location>
</feature>
<dbReference type="RefSeq" id="WP_115247815.1">
    <property type="nucleotide sequence ID" value="NZ_UGQC01000001.1"/>
</dbReference>
<sequence length="285" mass="30493">MPVKTILLILVVAVNLYFAFLLIKDLMKHKSQVMSEPASTKALPFSSPIIFFLSTMGISDFAISSSLYPKLNWVSVKKLPGTLNTQYTIPVAVMALAYITSIEVGVMTLVVCIVSQMIGSYFGAKFAIGLPAEKLRLSIGIGMLVAFFIILGGKFGLLPSGGTATELTGIKLVIASVTLFIFGALNNIGIGSYALTMITVYLLGLNPAVAFPIMMGAATFSVPIGSAQFVKSGEYSRKITLFTSTFGVIGVLCAVFVITSLNTALLQWFVAFILLYSAYGMLKKN</sequence>
<gene>
    <name evidence="2" type="ORF">NCTC7911_01840</name>
</gene>
<evidence type="ECO:0000256" key="1">
    <source>
        <dbReference type="SAM" id="Phobius"/>
    </source>
</evidence>
<dbReference type="EMBL" id="UGQC01000001">
    <property type="protein sequence ID" value="STZ00443.1"/>
    <property type="molecule type" value="Genomic_DNA"/>
</dbReference>
<feature type="transmembrane region" description="Helical" evidence="1">
    <location>
        <begin position="209"/>
        <end position="227"/>
    </location>
</feature>
<keyword evidence="1" id="KW-1133">Transmembrane helix</keyword>
<dbReference type="Proteomes" id="UP000254107">
    <property type="component" value="Unassembled WGS sequence"/>
</dbReference>
<feature type="transmembrane region" description="Helical" evidence="1">
    <location>
        <begin position="6"/>
        <end position="23"/>
    </location>
</feature>
<accession>A0A378QM78</accession>
<keyword evidence="1" id="KW-0472">Membrane</keyword>
<protein>
    <submittedName>
        <fullName evidence="2">Sulfite exporter TauE/SafE</fullName>
    </submittedName>
</protein>
<feature type="transmembrane region" description="Helical" evidence="1">
    <location>
        <begin position="136"/>
        <end position="158"/>
    </location>
</feature>
<reference evidence="2 3" key="1">
    <citation type="submission" date="2018-06" db="EMBL/GenBank/DDBJ databases">
        <authorList>
            <consortium name="Pathogen Informatics"/>
            <person name="Doyle S."/>
        </authorList>
    </citation>
    <scope>NUCLEOTIDE SEQUENCE [LARGE SCALE GENOMIC DNA]</scope>
    <source>
        <strain evidence="2 3">NCTC7911</strain>
    </source>
</reference>
<keyword evidence="3" id="KW-1185">Reference proteome</keyword>
<dbReference type="PANTHER" id="PTHR43483:SF3">
    <property type="entry name" value="MEMBRANE TRANSPORTER PROTEIN HI_0806-RELATED"/>
    <property type="match status" value="1"/>
</dbReference>
<feature type="transmembrane region" description="Helical" evidence="1">
    <location>
        <begin position="239"/>
        <end position="259"/>
    </location>
</feature>
<dbReference type="GeneID" id="302270402"/>
<keyword evidence="1" id="KW-0812">Transmembrane</keyword>